<dbReference type="EMBL" id="RCHU02000007">
    <property type="protein sequence ID" value="KAL3583994.1"/>
    <property type="molecule type" value="Genomic_DNA"/>
</dbReference>
<comment type="caution">
    <text evidence="1">The sequence shown here is derived from an EMBL/GenBank/DDBJ whole genome shotgun (WGS) entry which is preliminary data.</text>
</comment>
<dbReference type="Proteomes" id="UP000309997">
    <property type="component" value="Unassembled WGS sequence"/>
</dbReference>
<name>A0ACC4BZB2_POPAL</name>
<organism evidence="1 2">
    <name type="scientific">Populus alba</name>
    <name type="common">White poplar</name>
    <dbReference type="NCBI Taxonomy" id="43335"/>
    <lineage>
        <taxon>Eukaryota</taxon>
        <taxon>Viridiplantae</taxon>
        <taxon>Streptophyta</taxon>
        <taxon>Embryophyta</taxon>
        <taxon>Tracheophyta</taxon>
        <taxon>Spermatophyta</taxon>
        <taxon>Magnoliopsida</taxon>
        <taxon>eudicotyledons</taxon>
        <taxon>Gunneridae</taxon>
        <taxon>Pentapetalae</taxon>
        <taxon>rosids</taxon>
        <taxon>fabids</taxon>
        <taxon>Malpighiales</taxon>
        <taxon>Salicaceae</taxon>
        <taxon>Saliceae</taxon>
        <taxon>Populus</taxon>
    </lineage>
</organism>
<proteinExistence type="predicted"/>
<reference evidence="1 2" key="1">
    <citation type="journal article" date="2024" name="Plant Biotechnol. J.">
        <title>Genome and CRISPR/Cas9 system of a widespread forest tree (Populus alba) in the world.</title>
        <authorList>
            <person name="Liu Y.J."/>
            <person name="Jiang P.F."/>
            <person name="Han X.M."/>
            <person name="Li X.Y."/>
            <person name="Wang H.M."/>
            <person name="Wang Y.J."/>
            <person name="Wang X.X."/>
            <person name="Zeng Q.Y."/>
        </authorList>
    </citation>
    <scope>NUCLEOTIDE SEQUENCE [LARGE SCALE GENOMIC DNA]</scope>
    <source>
        <strain evidence="2">cv. PAL-ZL1</strain>
    </source>
</reference>
<evidence type="ECO:0000313" key="1">
    <source>
        <dbReference type="EMBL" id="KAL3583994.1"/>
    </source>
</evidence>
<accession>A0ACC4BZB2</accession>
<keyword evidence="2" id="KW-1185">Reference proteome</keyword>
<gene>
    <name evidence="1" type="ORF">D5086_015055</name>
</gene>
<protein>
    <submittedName>
        <fullName evidence="1">Uncharacterized protein</fullName>
    </submittedName>
</protein>
<sequence>MQRRLNPNMKEVVKNEVIKLLDNGIIYPISDSKWVSPTQVVPKKSGVTVITNEKNELIPTRTVTGWRMCIDYRKLNSMTRKDHFPLPFMDQILERVAGHEFYCFLDGYSGYNQIEIALEDQEKTTFTCPFGTFAYRRMPFGLCNAPATFQRCMLSIFSDMVEQKVLSRCEEKNLVLNWEKCHFMVTNGIVLGHIVSSKGIEVDKSKIELIANLPTPKSVKDVRSFLGHAGFYRRFIKDFSVISKPLSNLLTKDNIFEWTEHCEEAFVKLKNLLTSAPVIQPPDWSLPFEIMCDASDYVVGAVLGQRKDKKPYVIYYATLKYLLSKKDSKARLVRWILLLQEFDITIKDKKGTENVVADHLSRLTTDSRSDITPIDDYFPDESLFSVSTMPWFANIVNFLVSGQLPAHWSTQDKRKFLNEVKNFYWDDPYLFKYCPDQIFRRCIPDNEVSSVIKFCHSEACGGHFSSRKTTAKILQSGFYWPTMFKDSHAFCKICENCQKLGSISKRHMMPLNPILVIEIFDCWGIDFMGPFPPSFGFLYILVAVDYVSKWIEAIPSRTNDHKIVIKFLKENILSRFGIPRAMISDGGTHFCNKPFESLMKKYGITHKVATPYHPQTSGQVELANREIKQILEKTVNPNRKDWSLRLNDALWAYRTAYKTSLGMSPYRLVYGKPCHLPVEIEHKAYWAIKAFNSSLDDASQLRKLQINELEEIRHDAYDNSKIHKARSKEFHDKKILRKTFNVGQKVLLYNSRLHLFPGKLRTRWSGPFIVKHVYPYGACDIENPKNGNVFKLFLPSLNRFSNSLLKMDTTLEKLKRYFPALPPHAINKIYRARCARLRLLMNHGIPEDIRWVIEAKVRLSGESSNSFISHMPGTGKSTFAKKRRAKRLKVCHRCARWTCNTTCRSLGMVSVNREDKIQFIKDGLSKGSLDNLLLTLETHPSGDVHRVIHDLWPQFHKEHDRLSLGNLTKKDPVCQFLRKLDGKPIPDP</sequence>
<evidence type="ECO:0000313" key="2">
    <source>
        <dbReference type="Proteomes" id="UP000309997"/>
    </source>
</evidence>